<evidence type="ECO:0000313" key="6">
    <source>
        <dbReference type="Proteomes" id="UP000070250"/>
    </source>
</evidence>
<reference evidence="5 6" key="1">
    <citation type="submission" date="2015-06" db="EMBL/GenBank/DDBJ databases">
        <title>A Comprehensive Approach to Explore the Metabolic and Phylogenetic Diversity of Bacterial Steroid Degradation in the Environment: Testosterone as an Example.</title>
        <authorList>
            <person name="Yang F.-C."/>
            <person name="Chen Y.-L."/>
            <person name="Yu C.-P."/>
            <person name="Tang S.-L."/>
            <person name="Wang P.-H."/>
            <person name="Ismail W."/>
            <person name="Wang C.-H."/>
            <person name="Yang C.-Y."/>
            <person name="Chiang Y.-R."/>
        </authorList>
    </citation>
    <scope>NUCLEOTIDE SEQUENCE [LARGE SCALE GENOMIC DNA]</scope>
    <source>
        <strain evidence="5 6">DSM 18526</strain>
    </source>
</reference>
<dbReference type="GO" id="GO:0005980">
    <property type="term" value="P:glycogen catabolic process"/>
    <property type="evidence" value="ECO:0007669"/>
    <property type="project" value="InterPro"/>
</dbReference>
<evidence type="ECO:0000256" key="3">
    <source>
        <dbReference type="ARBA" id="ARBA00023295"/>
    </source>
</evidence>
<name>A0A127FCW3_STEDE</name>
<organism evidence="5 6">
    <name type="scientific">Steroidobacter denitrificans</name>
    <dbReference type="NCBI Taxonomy" id="465721"/>
    <lineage>
        <taxon>Bacteria</taxon>
        <taxon>Pseudomonadati</taxon>
        <taxon>Pseudomonadota</taxon>
        <taxon>Gammaproteobacteria</taxon>
        <taxon>Steroidobacterales</taxon>
        <taxon>Steroidobacteraceae</taxon>
        <taxon>Steroidobacter</taxon>
    </lineage>
</organism>
<dbReference type="SUPFAM" id="SSF51445">
    <property type="entry name" value="(Trans)glycosidases"/>
    <property type="match status" value="1"/>
</dbReference>
<dbReference type="SUPFAM" id="SSF81296">
    <property type="entry name" value="E set domains"/>
    <property type="match status" value="1"/>
</dbReference>
<comment type="similarity">
    <text evidence="1">Belongs to the glycosyl hydrolase 13 family.</text>
</comment>
<dbReference type="Gene3D" id="2.60.40.10">
    <property type="entry name" value="Immunoglobulins"/>
    <property type="match status" value="1"/>
</dbReference>
<evidence type="ECO:0000256" key="1">
    <source>
        <dbReference type="ARBA" id="ARBA00008061"/>
    </source>
</evidence>
<gene>
    <name evidence="5" type="ORF">ACG33_14280</name>
</gene>
<dbReference type="AlphaFoldDB" id="A0A127FCW3"/>
<dbReference type="Gene3D" id="2.60.40.1180">
    <property type="entry name" value="Golgi alpha-mannosidase II"/>
    <property type="match status" value="1"/>
</dbReference>
<dbReference type="SMART" id="SM00642">
    <property type="entry name" value="Aamy"/>
    <property type="match status" value="1"/>
</dbReference>
<dbReference type="InterPro" id="IPR011837">
    <property type="entry name" value="Glycogen_debranch_GlgX"/>
</dbReference>
<dbReference type="Proteomes" id="UP000070250">
    <property type="component" value="Chromosome"/>
</dbReference>
<dbReference type="InterPro" id="IPR014756">
    <property type="entry name" value="Ig_E-set"/>
</dbReference>
<evidence type="ECO:0000313" key="5">
    <source>
        <dbReference type="EMBL" id="AMN48243.1"/>
    </source>
</evidence>
<dbReference type="PATRIC" id="fig|465721.4.peg.3053"/>
<dbReference type="EMBL" id="CP011971">
    <property type="protein sequence ID" value="AMN48243.1"/>
    <property type="molecule type" value="Genomic_DNA"/>
</dbReference>
<proteinExistence type="inferred from homology"/>
<dbReference type="RefSeq" id="WP_066922184.1">
    <property type="nucleotide sequence ID" value="NZ_CP011971.1"/>
</dbReference>
<dbReference type="InterPro" id="IPR013783">
    <property type="entry name" value="Ig-like_fold"/>
</dbReference>
<dbReference type="InterPro" id="IPR006047">
    <property type="entry name" value="GH13_cat_dom"/>
</dbReference>
<dbReference type="SUPFAM" id="SSF51011">
    <property type="entry name" value="Glycosyl hydrolase domain"/>
    <property type="match status" value="1"/>
</dbReference>
<dbReference type="InterPro" id="IPR017853">
    <property type="entry name" value="GH"/>
</dbReference>
<evidence type="ECO:0000259" key="4">
    <source>
        <dbReference type="SMART" id="SM00642"/>
    </source>
</evidence>
<dbReference type="InterPro" id="IPR013780">
    <property type="entry name" value="Glyco_hydro_b"/>
</dbReference>
<dbReference type="InterPro" id="IPR004193">
    <property type="entry name" value="Glyco_hydro_13_N"/>
</dbReference>
<keyword evidence="3" id="KW-0326">Glycosidase</keyword>
<dbReference type="GO" id="GO:0004135">
    <property type="term" value="F:amylo-alpha-1,6-glucosidase activity"/>
    <property type="evidence" value="ECO:0007669"/>
    <property type="project" value="InterPro"/>
</dbReference>
<evidence type="ECO:0000256" key="2">
    <source>
        <dbReference type="ARBA" id="ARBA00022801"/>
    </source>
</evidence>
<dbReference type="STRING" id="465721.ACG33_14280"/>
<dbReference type="CDD" id="cd02856">
    <property type="entry name" value="E_set_GDE_Isoamylase_N"/>
    <property type="match status" value="1"/>
</dbReference>
<keyword evidence="6" id="KW-1185">Reference proteome</keyword>
<feature type="domain" description="Glycosyl hydrolase family 13 catalytic" evidence="4">
    <location>
        <begin position="148"/>
        <end position="572"/>
    </location>
</feature>
<dbReference type="CDD" id="cd11326">
    <property type="entry name" value="AmyAc_Glg_debranch"/>
    <property type="match status" value="1"/>
</dbReference>
<dbReference type="Pfam" id="PF02922">
    <property type="entry name" value="CBM_48"/>
    <property type="match status" value="1"/>
</dbReference>
<sequence length="721" mass="80499">MNTLSTDYSSISLQPGVPVPLGATWTGEGVNFAVYSTGASRIELCLFDEQGGHETVRLEFAERTDNIWHGFLPAPLGGPGLVYGFRVYGPYDPTYGLRYNGAKLLLDPYARLLAGSFTWHPSLMGHQEDPQQNLPDVNDSAPYNYKARVIDDAFDWGEDRPPAVPWRDTVIYELHVKGYTKLHPGVPERERGTYLGLAHPDVIAHLTRLGVTTVELMPVQAFLTEQVLSDKGLANYWGYNPIAWFAPEQRYAIDDAVIEFKTMVKALHAAGIEVILDVVFNHTAEGNEFGPTLSLRGLDNATYYKLETSSPGHYINRTGCGNTVAFGHHAVRRMVIDCMRYWVEEMHVDGFRFDLAAVQGRENGRFRTDAAFFKQVAAESSLRYVKLIAEPWDIGADGYQLGRFPPGWAEWNDLYRDGARGFWRGNPGVLGNFAERFAGSSDLFRASGRRPTAGINYIACHDGFTAYDTTAYNDKHNEANLEDNRDGHNHNLSWNCGVEGPTTDPGIIDLRERQIRNMMATLLLSQGVPMLLAGDEFARTQHGNNNAYCQDNDISWIDWSAAPQRAGLIEFIRQLLILRQRAPGLSRDTFLKGSLKQDHDHKDVSWLHPSGRELTDADWNDPHARVLGILNGHAFCDPHGTLNGHLLFLCNTSDEPVDFHLPEAKTGMQWQFVFDTARWQVNDPGRVLPSEICTVSPHSCVLLADSDVPSSVHCGLALTLK</sequence>
<dbReference type="Gene3D" id="3.20.20.80">
    <property type="entry name" value="Glycosidases"/>
    <property type="match status" value="1"/>
</dbReference>
<dbReference type="InterPro" id="IPR044505">
    <property type="entry name" value="GlgX_Isoamylase_N_E_set"/>
</dbReference>
<keyword evidence="2" id="KW-0378">Hydrolase</keyword>
<protein>
    <submittedName>
        <fullName evidence="5">Glycogen debranching protein</fullName>
    </submittedName>
</protein>
<accession>A0A127FCW3</accession>
<dbReference type="KEGG" id="sdf:ACG33_14280"/>
<dbReference type="NCBIfam" id="TIGR02100">
    <property type="entry name" value="glgX_debranch"/>
    <property type="match status" value="1"/>
</dbReference>
<dbReference type="PANTHER" id="PTHR43002">
    <property type="entry name" value="GLYCOGEN DEBRANCHING ENZYME"/>
    <property type="match status" value="1"/>
</dbReference>